<dbReference type="PANTHER" id="PTHR23151">
    <property type="entry name" value="DIHYDROLIPOAMIDE ACETYL/SUCCINYL-TRANSFERASE-RELATED"/>
    <property type="match status" value="1"/>
</dbReference>
<organism evidence="2 3">
    <name type="scientific">Candidatus Lokiarchaeum ossiferum</name>
    <dbReference type="NCBI Taxonomy" id="2951803"/>
    <lineage>
        <taxon>Archaea</taxon>
        <taxon>Promethearchaeati</taxon>
        <taxon>Promethearchaeota</taxon>
        <taxon>Promethearchaeia</taxon>
        <taxon>Promethearchaeales</taxon>
        <taxon>Promethearchaeaceae</taxon>
        <taxon>Candidatus Lokiarchaeum</taxon>
    </lineage>
</organism>
<evidence type="ECO:0000313" key="2">
    <source>
        <dbReference type="EMBL" id="UYP44514.1"/>
    </source>
</evidence>
<proteinExistence type="predicted"/>
<reference evidence="2" key="1">
    <citation type="submission" date="2022-09" db="EMBL/GenBank/DDBJ databases">
        <title>Actin cytoskeleton and complex cell architecture in an #Asgard archaeon.</title>
        <authorList>
            <person name="Ponce Toledo R.I."/>
            <person name="Schleper C."/>
            <person name="Rodrigues Oliveira T."/>
            <person name="Wollweber F."/>
            <person name="Xu J."/>
            <person name="Rittmann S."/>
            <person name="Klingl A."/>
            <person name="Pilhofer M."/>
        </authorList>
    </citation>
    <scope>NUCLEOTIDE SEQUENCE</scope>
    <source>
        <strain evidence="2">B-35</strain>
    </source>
</reference>
<dbReference type="Pfam" id="PF00198">
    <property type="entry name" value="2-oxoacid_dh"/>
    <property type="match status" value="2"/>
</dbReference>
<protein>
    <recommendedName>
        <fullName evidence="1">2-oxoacid dehydrogenase acyltransferase catalytic domain-containing protein</fullName>
    </recommendedName>
</protein>
<sequence>MKKSHSTSYTTIPWPKIRTFVTDYLEMGMKKHNVHGYGEINVTVPKSIIKTIYAETNEKISFTAYFVHSLAKAVGEHKMMHAMKRKNKLVIFDDVDVVTIIERDINGMKYPQSHIIRKADKKTLREINDEIRSVQQNPSPQNGFKKLDKFVQLPRFIRRMLWRYLMNHPKKQKESMGTVGVSSIGMFSRQKGWGIPIALPTLSFTLGGIYQKKFSSRDSKHNSQFENQLCYTMTVDHDIIDGAPAARFVTRLSNIIEDAESLQTISTKMIVPNFFVK</sequence>
<dbReference type="InterPro" id="IPR045257">
    <property type="entry name" value="E2/Pdx1"/>
</dbReference>
<dbReference type="InterPro" id="IPR001078">
    <property type="entry name" value="2-oxoacid_DH_actylTfrase"/>
</dbReference>
<evidence type="ECO:0000259" key="1">
    <source>
        <dbReference type="Pfam" id="PF00198"/>
    </source>
</evidence>
<evidence type="ECO:0000313" key="3">
    <source>
        <dbReference type="Proteomes" id="UP001208689"/>
    </source>
</evidence>
<dbReference type="InterPro" id="IPR023213">
    <property type="entry name" value="CAT-like_dom_sf"/>
</dbReference>
<dbReference type="SUPFAM" id="SSF52777">
    <property type="entry name" value="CoA-dependent acyltransferases"/>
    <property type="match status" value="1"/>
</dbReference>
<feature type="domain" description="2-oxoacid dehydrogenase acyltransferase catalytic" evidence="1">
    <location>
        <begin position="163"/>
        <end position="262"/>
    </location>
</feature>
<dbReference type="PANTHER" id="PTHR23151:SF90">
    <property type="entry name" value="DIHYDROLIPOYLLYSINE-RESIDUE ACETYLTRANSFERASE COMPONENT OF PYRUVATE DEHYDROGENASE COMPLEX, MITOCHONDRIAL-RELATED"/>
    <property type="match status" value="1"/>
</dbReference>
<dbReference type="Proteomes" id="UP001208689">
    <property type="component" value="Chromosome"/>
</dbReference>
<gene>
    <name evidence="2" type="ORF">NEF87_000799</name>
</gene>
<dbReference type="EMBL" id="CP104013">
    <property type="protein sequence ID" value="UYP44514.1"/>
    <property type="molecule type" value="Genomic_DNA"/>
</dbReference>
<feature type="domain" description="2-oxoacid dehydrogenase acyltransferase catalytic" evidence="1">
    <location>
        <begin position="49"/>
        <end position="136"/>
    </location>
</feature>
<accession>A0ABY6HLY3</accession>
<keyword evidence="3" id="KW-1185">Reference proteome</keyword>
<dbReference type="Gene3D" id="3.30.559.10">
    <property type="entry name" value="Chloramphenicol acetyltransferase-like domain"/>
    <property type="match status" value="1"/>
</dbReference>
<name>A0ABY6HLY3_9ARCH</name>